<dbReference type="EC" id="2.3.1.48" evidence="2"/>
<dbReference type="InterPro" id="IPR043145">
    <property type="entry name" value="Znf_ZZ_sf"/>
</dbReference>
<evidence type="ECO:0000256" key="7">
    <source>
        <dbReference type="ARBA" id="ARBA00022853"/>
    </source>
</evidence>
<dbReference type="Pfam" id="PF02135">
    <property type="entry name" value="zf-TAZ"/>
    <property type="match status" value="1"/>
</dbReference>
<dbReference type="SMART" id="SM00291">
    <property type="entry name" value="ZnF_ZZ"/>
    <property type="match status" value="1"/>
</dbReference>
<dbReference type="Pfam" id="PF00569">
    <property type="entry name" value="ZZ"/>
    <property type="match status" value="1"/>
</dbReference>
<dbReference type="GO" id="GO:0004402">
    <property type="term" value="F:histone acetyltransferase activity"/>
    <property type="evidence" value="ECO:0007669"/>
    <property type="project" value="InterPro"/>
</dbReference>
<evidence type="ECO:0000259" key="15">
    <source>
        <dbReference type="PROSITE" id="PS50134"/>
    </source>
</evidence>
<dbReference type="GO" id="GO:0000123">
    <property type="term" value="C:histone acetyltransferase complex"/>
    <property type="evidence" value="ECO:0007669"/>
    <property type="project" value="TreeGrafter"/>
</dbReference>
<evidence type="ECO:0000256" key="2">
    <source>
        <dbReference type="ARBA" id="ARBA00013184"/>
    </source>
</evidence>
<evidence type="ECO:0000256" key="3">
    <source>
        <dbReference type="ARBA" id="ARBA00022679"/>
    </source>
</evidence>
<accession>A0A7S1ZCA9</accession>
<dbReference type="PROSITE" id="PS51727">
    <property type="entry name" value="CBP_P300_HAT"/>
    <property type="match status" value="1"/>
</dbReference>
<keyword evidence="6" id="KW-0862">Zinc</keyword>
<feature type="compositionally biased region" description="Basic and acidic residues" evidence="14">
    <location>
        <begin position="93"/>
        <end position="104"/>
    </location>
</feature>
<dbReference type="GO" id="GO:0003713">
    <property type="term" value="F:transcription coactivator activity"/>
    <property type="evidence" value="ECO:0007669"/>
    <property type="project" value="TreeGrafter"/>
</dbReference>
<dbReference type="GO" id="GO:0045944">
    <property type="term" value="P:positive regulation of transcription by RNA polymerase II"/>
    <property type="evidence" value="ECO:0007669"/>
    <property type="project" value="TreeGrafter"/>
</dbReference>
<comment type="subcellular location">
    <subcellularLocation>
        <location evidence="1">Nucleus</location>
    </subcellularLocation>
</comment>
<dbReference type="PANTHER" id="PTHR13808">
    <property type="entry name" value="CBP/P300-RELATED"/>
    <property type="match status" value="1"/>
</dbReference>
<feature type="compositionally biased region" description="Basic and acidic residues" evidence="14">
    <location>
        <begin position="363"/>
        <end position="373"/>
    </location>
</feature>
<dbReference type="Gene3D" id="1.20.1020.10">
    <property type="entry name" value="TAZ domain"/>
    <property type="match status" value="1"/>
</dbReference>
<keyword evidence="9" id="KW-0010">Activator</keyword>
<dbReference type="GO" id="GO:0031490">
    <property type="term" value="F:chromatin DNA binding"/>
    <property type="evidence" value="ECO:0007669"/>
    <property type="project" value="TreeGrafter"/>
</dbReference>
<evidence type="ECO:0000256" key="5">
    <source>
        <dbReference type="ARBA" id="ARBA00022771"/>
    </source>
</evidence>
<dbReference type="SUPFAM" id="SSF57933">
    <property type="entry name" value="TAZ domain"/>
    <property type="match status" value="1"/>
</dbReference>
<feature type="compositionally biased region" description="Basic and acidic residues" evidence="14">
    <location>
        <begin position="116"/>
        <end position="128"/>
    </location>
</feature>
<evidence type="ECO:0000259" key="17">
    <source>
        <dbReference type="PROSITE" id="PS51727"/>
    </source>
</evidence>
<organism evidence="18">
    <name type="scientific">Trieres chinensis</name>
    <name type="common">Marine centric diatom</name>
    <name type="synonym">Odontella sinensis</name>
    <dbReference type="NCBI Taxonomy" id="1514140"/>
    <lineage>
        <taxon>Eukaryota</taxon>
        <taxon>Sar</taxon>
        <taxon>Stramenopiles</taxon>
        <taxon>Ochrophyta</taxon>
        <taxon>Bacillariophyta</taxon>
        <taxon>Mediophyceae</taxon>
        <taxon>Biddulphiophycidae</taxon>
        <taxon>Eupodiscales</taxon>
        <taxon>Parodontellaceae</taxon>
        <taxon>Trieres</taxon>
    </lineage>
</organism>
<dbReference type="InterPro" id="IPR031162">
    <property type="entry name" value="CBP_P300_HAT"/>
</dbReference>
<evidence type="ECO:0000256" key="12">
    <source>
        <dbReference type="ARBA" id="ARBA00048017"/>
    </source>
</evidence>
<evidence type="ECO:0000256" key="1">
    <source>
        <dbReference type="ARBA" id="ARBA00004123"/>
    </source>
</evidence>
<feature type="compositionally biased region" description="Polar residues" evidence="14">
    <location>
        <begin position="129"/>
        <end position="139"/>
    </location>
</feature>
<evidence type="ECO:0000256" key="13">
    <source>
        <dbReference type="PROSITE-ProRule" id="PRU00228"/>
    </source>
</evidence>
<evidence type="ECO:0000313" key="18">
    <source>
        <dbReference type="EMBL" id="CAD9334800.1"/>
    </source>
</evidence>
<keyword evidence="5 13" id="KW-0863">Zinc-finger</keyword>
<dbReference type="InterPro" id="IPR013178">
    <property type="entry name" value="Histone_AcTrfase_Rtt109/CBP"/>
</dbReference>
<dbReference type="SUPFAM" id="SSF57850">
    <property type="entry name" value="RING/U-box"/>
    <property type="match status" value="1"/>
</dbReference>
<keyword evidence="4" id="KW-0479">Metal-binding</keyword>
<keyword evidence="10" id="KW-0804">Transcription</keyword>
<evidence type="ECO:0000256" key="10">
    <source>
        <dbReference type="ARBA" id="ARBA00023163"/>
    </source>
</evidence>
<feature type="region of interest" description="Disordered" evidence="14">
    <location>
        <begin position="360"/>
        <end position="379"/>
    </location>
</feature>
<feature type="compositionally biased region" description="Polar residues" evidence="14">
    <location>
        <begin position="72"/>
        <end position="92"/>
    </location>
</feature>
<dbReference type="SMART" id="SM00551">
    <property type="entry name" value="ZnF_TAZ"/>
    <property type="match status" value="1"/>
</dbReference>
<dbReference type="PANTHER" id="PTHR13808:SF1">
    <property type="entry name" value="HISTONE ACETYLTRANSFERASE"/>
    <property type="match status" value="1"/>
</dbReference>
<sequence length="379" mass="42132">MTVPKEIAEYREKHGIVVHAGKKKDGKSSDSKEDEGKADSSENSASSEKSSTSNGEESKPDMDPAKPDADKNSSVLSTANPTPGKTAPNGTNGKEKENSAKDGNDQSSAISKAKGIKRDSEGKIKADVTKSSSKDSSGLTAKDSRGRTVKVLDDDDEEMDCEFLNNRQAFLNLCQGNHYQFDQLRRAKHSSMMVLWHLHNRDAPAFVQQCAVCSREILTGYRYHCTVCAGYDQCHECVSNPSTPRHPHQLKPIAVEAGKRTELTEEQRKERQRSIHLHMTLLLHAATCSAPKCPSANCAKMKGLLKHGASCQVKATGGCHICKRIWALLQIHARQCKQNQCPVPNCTAIRERFRQLKMQQQAMDDRRRQEMNRVYRGSR</sequence>
<keyword evidence="3" id="KW-0808">Transferase</keyword>
<feature type="region of interest" description="Disordered" evidence="14">
    <location>
        <begin position="1"/>
        <end position="144"/>
    </location>
</feature>
<dbReference type="PROSITE" id="PS50134">
    <property type="entry name" value="ZF_TAZ"/>
    <property type="match status" value="1"/>
</dbReference>
<feature type="domain" description="TAZ-type" evidence="15">
    <location>
        <begin position="268"/>
        <end position="349"/>
    </location>
</feature>
<evidence type="ECO:0000256" key="6">
    <source>
        <dbReference type="ARBA" id="ARBA00022833"/>
    </source>
</evidence>
<keyword evidence="8" id="KW-0805">Transcription regulation</keyword>
<comment type="catalytic activity">
    <reaction evidence="12">
        <text>L-lysyl-[protein] + acetyl-CoA = N(6)-acetyl-L-lysyl-[protein] + CoA + H(+)</text>
        <dbReference type="Rhea" id="RHEA:45948"/>
        <dbReference type="Rhea" id="RHEA-COMP:9752"/>
        <dbReference type="Rhea" id="RHEA-COMP:10731"/>
        <dbReference type="ChEBI" id="CHEBI:15378"/>
        <dbReference type="ChEBI" id="CHEBI:29969"/>
        <dbReference type="ChEBI" id="CHEBI:57287"/>
        <dbReference type="ChEBI" id="CHEBI:57288"/>
        <dbReference type="ChEBI" id="CHEBI:61930"/>
        <dbReference type="EC" id="2.3.1.48"/>
    </reaction>
</comment>
<evidence type="ECO:0000256" key="4">
    <source>
        <dbReference type="ARBA" id="ARBA00022723"/>
    </source>
</evidence>
<evidence type="ECO:0000259" key="16">
    <source>
        <dbReference type="PROSITE" id="PS50135"/>
    </source>
</evidence>
<dbReference type="EMBL" id="HBGO01013859">
    <property type="protein sequence ID" value="CAD9334800.1"/>
    <property type="molecule type" value="Transcribed_RNA"/>
</dbReference>
<feature type="compositionally biased region" description="Low complexity" evidence="14">
    <location>
        <begin position="41"/>
        <end position="55"/>
    </location>
</feature>
<evidence type="ECO:0000256" key="8">
    <source>
        <dbReference type="ARBA" id="ARBA00023015"/>
    </source>
</evidence>
<dbReference type="GO" id="GO:0005667">
    <property type="term" value="C:transcription regulator complex"/>
    <property type="evidence" value="ECO:0007669"/>
    <property type="project" value="TreeGrafter"/>
</dbReference>
<feature type="compositionally biased region" description="Basic and acidic residues" evidence="14">
    <location>
        <begin position="56"/>
        <end position="71"/>
    </location>
</feature>
<dbReference type="Gene3D" id="3.30.60.90">
    <property type="match status" value="1"/>
</dbReference>
<dbReference type="InterPro" id="IPR000197">
    <property type="entry name" value="Znf_TAZ"/>
</dbReference>
<dbReference type="InterPro" id="IPR035898">
    <property type="entry name" value="TAZ_dom_sf"/>
</dbReference>
<name>A0A7S1ZCA9_TRICV</name>
<dbReference type="PROSITE" id="PS50135">
    <property type="entry name" value="ZF_ZZ_2"/>
    <property type="match status" value="1"/>
</dbReference>
<keyword evidence="7" id="KW-0156">Chromatin regulator</keyword>
<feature type="domain" description="CBP/p300-type HAT" evidence="17">
    <location>
        <begin position="1"/>
        <end position="203"/>
    </location>
</feature>
<feature type="compositionally biased region" description="Basic and acidic residues" evidence="14">
    <location>
        <begin position="1"/>
        <end position="15"/>
    </location>
</feature>
<reference evidence="18" key="1">
    <citation type="submission" date="2021-01" db="EMBL/GenBank/DDBJ databases">
        <authorList>
            <person name="Corre E."/>
            <person name="Pelletier E."/>
            <person name="Niang G."/>
            <person name="Scheremetjew M."/>
            <person name="Finn R."/>
            <person name="Kale V."/>
            <person name="Holt S."/>
            <person name="Cochrane G."/>
            <person name="Meng A."/>
            <person name="Brown T."/>
            <person name="Cohen L."/>
        </authorList>
    </citation>
    <scope>NUCLEOTIDE SEQUENCE</scope>
    <source>
        <strain evidence="18">Grunow 1884</strain>
    </source>
</reference>
<evidence type="ECO:0000256" key="11">
    <source>
        <dbReference type="ARBA" id="ARBA00023242"/>
    </source>
</evidence>
<dbReference type="InterPro" id="IPR000433">
    <property type="entry name" value="Znf_ZZ"/>
</dbReference>
<dbReference type="GO" id="GO:0005634">
    <property type="term" value="C:nucleus"/>
    <property type="evidence" value="ECO:0007669"/>
    <property type="project" value="UniProtKB-SubCell"/>
</dbReference>
<evidence type="ECO:0000256" key="9">
    <source>
        <dbReference type="ARBA" id="ARBA00023159"/>
    </source>
</evidence>
<dbReference type="AlphaFoldDB" id="A0A7S1ZCA9"/>
<protein>
    <recommendedName>
        <fullName evidence="2">histone acetyltransferase</fullName>
        <ecNumber evidence="2">2.3.1.48</ecNumber>
    </recommendedName>
</protein>
<feature type="domain" description="ZZ-type" evidence="16">
    <location>
        <begin position="205"/>
        <end position="258"/>
    </location>
</feature>
<keyword evidence="11" id="KW-0539">Nucleus</keyword>
<dbReference type="GO" id="GO:0008270">
    <property type="term" value="F:zinc ion binding"/>
    <property type="evidence" value="ECO:0007669"/>
    <property type="project" value="UniProtKB-KW"/>
</dbReference>
<gene>
    <name evidence="18" type="ORF">OSIN01602_LOCUS7812</name>
</gene>
<feature type="compositionally biased region" description="Basic and acidic residues" evidence="14">
    <location>
        <begin position="26"/>
        <end position="40"/>
    </location>
</feature>
<proteinExistence type="predicted"/>
<evidence type="ECO:0000256" key="14">
    <source>
        <dbReference type="SAM" id="MobiDB-lite"/>
    </source>
</evidence>